<name>A0ACB9MGX5_BAUVA</name>
<reference evidence="1 2" key="1">
    <citation type="journal article" date="2022" name="DNA Res.">
        <title>Chromosomal-level genome assembly of the orchid tree Bauhinia variegata (Leguminosae; Cercidoideae) supports the allotetraploid origin hypothesis of Bauhinia.</title>
        <authorList>
            <person name="Zhong Y."/>
            <person name="Chen Y."/>
            <person name="Zheng D."/>
            <person name="Pang J."/>
            <person name="Liu Y."/>
            <person name="Luo S."/>
            <person name="Meng S."/>
            <person name="Qian L."/>
            <person name="Wei D."/>
            <person name="Dai S."/>
            <person name="Zhou R."/>
        </authorList>
    </citation>
    <scope>NUCLEOTIDE SEQUENCE [LARGE SCALE GENOMIC DNA]</scope>
    <source>
        <strain evidence="1">BV-YZ2020</strain>
    </source>
</reference>
<sequence length="222" mass="25630">MLALSSTLFSTNADALFTDQDPINYDQDYMQKSFVHFPSTDHPNFEHRDSPVNDADLVKVKKLNHNAGERDRRKKMNNLFSSLRSLLPANHQVQKNLSNPAVVSRVLEYIPQLQQQLRELIQKKEELLYRIASQREQNYPKKQETCTYESSLPVISSSQLNDTEILVQISTHKIHRSLLSETLLSLEYNGLSLLDASSFQSSGDMIFYSLHFEVQKNDRLRS</sequence>
<evidence type="ECO:0000313" key="2">
    <source>
        <dbReference type="Proteomes" id="UP000828941"/>
    </source>
</evidence>
<dbReference type="Proteomes" id="UP000828941">
    <property type="component" value="Chromosome 9"/>
</dbReference>
<comment type="caution">
    <text evidence="1">The sequence shown here is derived from an EMBL/GenBank/DDBJ whole genome shotgun (WGS) entry which is preliminary data.</text>
</comment>
<dbReference type="EMBL" id="CM039434">
    <property type="protein sequence ID" value="KAI4322877.1"/>
    <property type="molecule type" value="Genomic_DNA"/>
</dbReference>
<proteinExistence type="predicted"/>
<protein>
    <submittedName>
        <fullName evidence="1">Uncharacterized protein</fullName>
    </submittedName>
</protein>
<gene>
    <name evidence="1" type="ORF">L6164_022529</name>
</gene>
<organism evidence="1 2">
    <name type="scientific">Bauhinia variegata</name>
    <name type="common">Purple orchid tree</name>
    <name type="synonym">Phanera variegata</name>
    <dbReference type="NCBI Taxonomy" id="167791"/>
    <lineage>
        <taxon>Eukaryota</taxon>
        <taxon>Viridiplantae</taxon>
        <taxon>Streptophyta</taxon>
        <taxon>Embryophyta</taxon>
        <taxon>Tracheophyta</taxon>
        <taxon>Spermatophyta</taxon>
        <taxon>Magnoliopsida</taxon>
        <taxon>eudicotyledons</taxon>
        <taxon>Gunneridae</taxon>
        <taxon>Pentapetalae</taxon>
        <taxon>rosids</taxon>
        <taxon>fabids</taxon>
        <taxon>Fabales</taxon>
        <taxon>Fabaceae</taxon>
        <taxon>Cercidoideae</taxon>
        <taxon>Cercideae</taxon>
        <taxon>Bauhiniinae</taxon>
        <taxon>Bauhinia</taxon>
    </lineage>
</organism>
<keyword evidence="2" id="KW-1185">Reference proteome</keyword>
<accession>A0ACB9MGX5</accession>
<evidence type="ECO:0000313" key="1">
    <source>
        <dbReference type="EMBL" id="KAI4322877.1"/>
    </source>
</evidence>